<sequence>MSKIVNLKIEEGATFSHVLKFTTKKVTGQQLDPLTNKLVPIKQKGPIDLTGYTIVAQLRTAFSDKADLIVNFEATIASGKDGLAYLGLTKEQTAGLGKFVSKVAHGIGSERVYELGYYDVLLISPKGSATRVYQGKCYLSRAATLDPLTETGLGSTISKSPVTPITTPVVLTVDKTKPHYFAGIRYFNGGIQVTPTDGTVQIFKKPDTSSAFQTSPVGTIAATVPTAEVTWYGNSQEVKAVPNNILGADFYQLVVVSNIS</sequence>
<protein>
    <submittedName>
        <fullName evidence="2">Tail protein</fullName>
    </submittedName>
</protein>
<name>A0A2H5BGD1_9CAUD</name>
<dbReference type="InterPro" id="IPR055689">
    <property type="entry name" value="DUF7265"/>
</dbReference>
<proteinExistence type="predicted"/>
<dbReference type="EMBL" id="MG649966">
    <property type="protein sequence ID" value="AUG85046.1"/>
    <property type="molecule type" value="Genomic_DNA"/>
</dbReference>
<dbReference type="Proteomes" id="UP000240819">
    <property type="component" value="Segment"/>
</dbReference>
<organism evidence="2 3">
    <name type="scientific">Vibrio phage Ceto</name>
    <dbReference type="NCBI Taxonomy" id="2570300"/>
    <lineage>
        <taxon>Viruses</taxon>
        <taxon>Duplodnaviria</taxon>
        <taxon>Heunggongvirae</taxon>
        <taxon>Uroviricota</taxon>
        <taxon>Caudoviricetes</taxon>
        <taxon>Demerecviridae</taxon>
        <taxon>Ermolyevavirinae</taxon>
        <taxon>Cetovirus</taxon>
        <taxon>Cetovirus ceto</taxon>
    </lineage>
</organism>
<evidence type="ECO:0000259" key="1">
    <source>
        <dbReference type="Pfam" id="PF23927"/>
    </source>
</evidence>
<evidence type="ECO:0000313" key="2">
    <source>
        <dbReference type="EMBL" id="AUG85046.1"/>
    </source>
</evidence>
<evidence type="ECO:0000313" key="3">
    <source>
        <dbReference type="Proteomes" id="UP000240819"/>
    </source>
</evidence>
<keyword evidence="3" id="KW-1185">Reference proteome</keyword>
<gene>
    <name evidence="2" type="ORF">CETO_39</name>
</gene>
<reference evidence="2 3" key="1">
    <citation type="submission" date="2017-12" db="EMBL/GenBank/DDBJ databases">
        <authorList>
            <person name="Lestochi C.V."/>
            <person name="Miller K.C."/>
            <person name="Miller J.S."/>
            <person name="Stanton M.L."/>
            <person name="Broussard G.W."/>
        </authorList>
    </citation>
    <scope>NUCLEOTIDE SEQUENCE [LARGE SCALE GENOMIC DNA]</scope>
</reference>
<feature type="domain" description="DUF7265" evidence="1">
    <location>
        <begin position="153"/>
        <end position="260"/>
    </location>
</feature>
<accession>A0A2H5BGD1</accession>
<dbReference type="Pfam" id="PF23927">
    <property type="entry name" value="DUF7265"/>
    <property type="match status" value="1"/>
</dbReference>